<evidence type="ECO:0000256" key="6">
    <source>
        <dbReference type="SAM" id="Phobius"/>
    </source>
</evidence>
<dbReference type="InterPro" id="IPR011990">
    <property type="entry name" value="TPR-like_helical_dom_sf"/>
</dbReference>
<evidence type="ECO:0000256" key="4">
    <source>
        <dbReference type="ARBA" id="ARBA00023136"/>
    </source>
</evidence>
<dbReference type="Gene3D" id="1.25.40.10">
    <property type="entry name" value="Tetratricopeptide repeat domain"/>
    <property type="match status" value="1"/>
</dbReference>
<dbReference type="InterPro" id="IPR019734">
    <property type="entry name" value="TPR_rpt"/>
</dbReference>
<feature type="transmembrane region" description="Helical" evidence="6">
    <location>
        <begin position="250"/>
        <end position="270"/>
    </location>
</feature>
<dbReference type="Pfam" id="PF04932">
    <property type="entry name" value="Wzy_C"/>
    <property type="match status" value="1"/>
</dbReference>
<evidence type="ECO:0000256" key="5">
    <source>
        <dbReference type="PROSITE-ProRule" id="PRU00339"/>
    </source>
</evidence>
<dbReference type="InterPro" id="IPR007016">
    <property type="entry name" value="O-antigen_ligase-rel_domated"/>
</dbReference>
<evidence type="ECO:0000259" key="7">
    <source>
        <dbReference type="Pfam" id="PF04932"/>
    </source>
</evidence>
<protein>
    <submittedName>
        <fullName evidence="8">Tetratricopeptide repeat protein</fullName>
    </submittedName>
</protein>
<keyword evidence="3 6" id="KW-1133">Transmembrane helix</keyword>
<feature type="transmembrane region" description="Helical" evidence="6">
    <location>
        <begin position="41"/>
        <end position="60"/>
    </location>
</feature>
<comment type="caution">
    <text evidence="8">The sequence shown here is derived from an EMBL/GenBank/DDBJ whole genome shotgun (WGS) entry which is preliminary data.</text>
</comment>
<comment type="subcellular location">
    <subcellularLocation>
        <location evidence="1">Membrane</location>
        <topology evidence="1">Multi-pass membrane protein</topology>
    </subcellularLocation>
</comment>
<evidence type="ECO:0000256" key="1">
    <source>
        <dbReference type="ARBA" id="ARBA00004141"/>
    </source>
</evidence>
<dbReference type="GO" id="GO:0016020">
    <property type="term" value="C:membrane"/>
    <property type="evidence" value="ECO:0007669"/>
    <property type="project" value="UniProtKB-SubCell"/>
</dbReference>
<feature type="repeat" description="TPR" evidence="5">
    <location>
        <begin position="609"/>
        <end position="642"/>
    </location>
</feature>
<feature type="transmembrane region" description="Helical" evidence="6">
    <location>
        <begin position="341"/>
        <end position="364"/>
    </location>
</feature>
<feature type="transmembrane region" description="Helical" evidence="6">
    <location>
        <begin position="430"/>
        <end position="450"/>
    </location>
</feature>
<dbReference type="SUPFAM" id="SSF48452">
    <property type="entry name" value="TPR-like"/>
    <property type="match status" value="1"/>
</dbReference>
<dbReference type="InterPro" id="IPR051533">
    <property type="entry name" value="WaaL-like"/>
</dbReference>
<accession>A0A831YZU1</accession>
<feature type="transmembrane region" description="Helical" evidence="6">
    <location>
        <begin position="133"/>
        <end position="152"/>
    </location>
</feature>
<proteinExistence type="predicted"/>
<feature type="transmembrane region" description="Helical" evidence="6">
    <location>
        <begin position="172"/>
        <end position="193"/>
    </location>
</feature>
<organism evidence="8">
    <name type="scientific">candidate division WWE3 bacterium</name>
    <dbReference type="NCBI Taxonomy" id="2053526"/>
    <lineage>
        <taxon>Bacteria</taxon>
        <taxon>Katanobacteria</taxon>
    </lineage>
</organism>
<feature type="transmembrane region" description="Helical" evidence="6">
    <location>
        <begin position="200"/>
        <end position="218"/>
    </location>
</feature>
<dbReference type="PANTHER" id="PTHR37422">
    <property type="entry name" value="TEICHURONIC ACID BIOSYNTHESIS PROTEIN TUAE"/>
    <property type="match status" value="1"/>
</dbReference>
<feature type="repeat" description="TPR" evidence="5">
    <location>
        <begin position="575"/>
        <end position="608"/>
    </location>
</feature>
<feature type="transmembrane region" description="Helical" evidence="6">
    <location>
        <begin position="101"/>
        <end position="121"/>
    </location>
</feature>
<reference evidence="8" key="1">
    <citation type="journal article" date="2020" name="mSystems">
        <title>Genome- and Community-Level Interaction Insights into Carbon Utilization and Element Cycling Functions of Hydrothermarchaeota in Hydrothermal Sediment.</title>
        <authorList>
            <person name="Zhou Z."/>
            <person name="Liu Y."/>
            <person name="Xu W."/>
            <person name="Pan J."/>
            <person name="Luo Z.H."/>
            <person name="Li M."/>
        </authorList>
    </citation>
    <scope>NUCLEOTIDE SEQUENCE [LARGE SCALE GENOMIC DNA]</scope>
    <source>
        <strain evidence="8">SpSt-361</strain>
    </source>
</reference>
<feature type="domain" description="O-antigen ligase-related" evidence="7">
    <location>
        <begin position="208"/>
        <end position="357"/>
    </location>
</feature>
<dbReference type="SMART" id="SM00028">
    <property type="entry name" value="TPR"/>
    <property type="match status" value="2"/>
</dbReference>
<name>A0A831YZU1_UNCKA</name>
<dbReference type="PANTHER" id="PTHR37422:SF13">
    <property type="entry name" value="LIPOPOLYSACCHARIDE BIOSYNTHESIS PROTEIN PA4999-RELATED"/>
    <property type="match status" value="1"/>
</dbReference>
<feature type="transmembrane region" description="Helical" evidence="6">
    <location>
        <begin position="72"/>
        <end position="89"/>
    </location>
</feature>
<dbReference type="PROSITE" id="PS50005">
    <property type="entry name" value="TPR"/>
    <property type="match status" value="2"/>
</dbReference>
<evidence type="ECO:0000256" key="3">
    <source>
        <dbReference type="ARBA" id="ARBA00022989"/>
    </source>
</evidence>
<keyword evidence="5" id="KW-0802">TPR repeat</keyword>
<gene>
    <name evidence="8" type="ORF">ENR01_00290</name>
</gene>
<keyword evidence="4 6" id="KW-0472">Membrane</keyword>
<evidence type="ECO:0000256" key="2">
    <source>
        <dbReference type="ARBA" id="ARBA00022692"/>
    </source>
</evidence>
<dbReference type="Pfam" id="PF13414">
    <property type="entry name" value="TPR_11"/>
    <property type="match status" value="1"/>
</dbReference>
<keyword evidence="2 6" id="KW-0812">Transmembrane</keyword>
<dbReference type="EMBL" id="DSPJ01000008">
    <property type="protein sequence ID" value="HEX61588.1"/>
    <property type="molecule type" value="Genomic_DNA"/>
</dbReference>
<feature type="transmembrane region" description="Helical" evidence="6">
    <location>
        <begin position="12"/>
        <end position="29"/>
    </location>
</feature>
<feature type="transmembrane region" description="Helical" evidence="6">
    <location>
        <begin position="376"/>
        <end position="403"/>
    </location>
</feature>
<dbReference type="AlphaFoldDB" id="A0A831YZU1"/>
<evidence type="ECO:0000313" key="8">
    <source>
        <dbReference type="EMBL" id="HEX61588.1"/>
    </source>
</evidence>
<sequence length="659" mass="73471">MKTAIATWTQKFIHAEIVTLAFLLPLFFLPITTEFFEFNKLMLLSVAVLLGALAWGLKAALTGKWGVRQSPFDLPILAILGATLVATILSDNRLISIIGQYARWQPSLFSVMIFTGFYFLVSWHATKEVLRKALWALLASAAVAALAFWPQYFGANWLGQEWSKNVTFTPLGSPTTLAMFLGAVSGLAIKMFFDTRERMVKILLVVDFVLLVSTLALLNNIAGWVGLAASVLTAVLTSPIEGFAQNKRYLIVGLAIPLIFAAVVLVPPLFGKQTFLNRAFPTEVVLDFRTSWSVAATSFRQKPIWGSGPSTFITDFTRYKPLRFNQNRYWTVRFDKPWNEYLLAFAEQGLFGILTWIILITIFVRRLLGNRGWKLAPLGAAILAGYFVTTATIIPTFLLLLALATSRSEEESNIPEAIEEGAKKDWKPRIPLVLVLVFGALTAAWMYRAYASEVLQRKSRTIDNLAQVYNLQVRSAASFHWQANHRLTLAQTSFLVARELAKAENPSAEDEERVKSLIAQAISEARMATDLNPLSAGNWESLAQIYRSLIGLAKDAEQWATNSYQEAVALDIFNPLTRISLGGLYYQLGMFEPAAEQFRAAINLKPDYANAHYNLGIAYKELGKTNLAIQELETALNLSDPQVEGYKEAQQILNELKAE</sequence>